<name>A0A1M7V0B4_9ACTN</name>
<dbReference type="PROSITE" id="PS50082">
    <property type="entry name" value="WD_REPEATS_2"/>
    <property type="match status" value="8"/>
</dbReference>
<feature type="non-terminal residue" evidence="6">
    <location>
        <position position="927"/>
    </location>
</feature>
<dbReference type="SUPFAM" id="SSF50998">
    <property type="entry name" value="Quinoprotein alcohol dehydrogenase-like"/>
    <property type="match status" value="1"/>
</dbReference>
<dbReference type="InterPro" id="IPR019775">
    <property type="entry name" value="WD40_repeat_CS"/>
</dbReference>
<evidence type="ECO:0000256" key="4">
    <source>
        <dbReference type="SAM" id="Phobius"/>
    </source>
</evidence>
<evidence type="ECO:0000256" key="3">
    <source>
        <dbReference type="PROSITE-ProRule" id="PRU00221"/>
    </source>
</evidence>
<feature type="repeat" description="WD" evidence="3">
    <location>
        <begin position="543"/>
        <end position="584"/>
    </location>
</feature>
<protein>
    <submittedName>
        <fullName evidence="6">WD40 repeat</fullName>
    </submittedName>
</protein>
<feature type="transmembrane region" description="Helical" evidence="4">
    <location>
        <begin position="454"/>
        <end position="474"/>
    </location>
</feature>
<dbReference type="CDD" id="cd00200">
    <property type="entry name" value="WD40"/>
    <property type="match status" value="1"/>
</dbReference>
<sequence length="927" mass="98164">MTSATLPPRPAPTEQALPSCPYVGLVPFSEHDAAFFFGRENETELIAANLVAARLTLLYAPSGVGKTSVLRAGVVPRLHEIGTGDEDVGIRSAAVAYVSDWSGPPLEVVAEEIRRALLQTGVQVEPLSPWAGLVPWLRGTLAEASVPAVYLVLDQFEEYFLYHPADEELPTAIGDVLTARGLNVHLLLSLREDALASLDRFEGRVPHLFENYLRLSYLDRDSARTAIEGPLARYNGLIAPDTRMSAEPELVDTVLDEVRAGNVVLVPDAAIADGPGPSDRSDIEAPYLQMVLTRLWDEERARGSSVLRRDTLRELGGAQTIVQTHLDTVMADLAPEQRDVAAEVFHHLVTTSGSKIALTAEDLADWAEIPVDRVRDLLERLSSGPRRILRPVPPAAGVIGPPRYEVFHDVMGAAVLDWRRRYASAQQQAEAEVKLQQARAAARTARRHLRRARLVAAVMTLLLVAACVLGVLAYTNSERAHSALRLAWARELAGHADWVVGTRPDTAILLGLQSLSLAGDPEGDPPTGLVTGLAETTRPSRRLTGHEQRLFHATFSPDGALVATASADHTARLWDTATGHPHGSLLEGHTDAVNAVAFSPDGALLATASADGTVRLWDTGTGRPHGPPLEGHVGPVWGVGFSPDGGVLATLDEQTLHLWDVASGQPHGVPLSGHTGTVWDAAFGPDGSLLATVGDDSTVRLWDLATGQPHGSPLMGHTGPVYGVGFSPDGAVLATSGADTTVRLWDVGTGQPLGEPLTGHTDTVSSVAFSPDGELLATAGADTTVRLWDTATGRPHGSPLEGHTTWVKRVSFSPDGSSLASFDAEAVRLWDPATGQLRGAPLGGHRGGVSGMEFSPDGTLLLTISADSAARLWDVSETPSVSRSLNGHAGSVYGVAFSPDEALLATASSDGTVRLWDVATGQPQGAP</sequence>
<dbReference type="PANTHER" id="PTHR19879">
    <property type="entry name" value="TRANSCRIPTION INITIATION FACTOR TFIID"/>
    <property type="match status" value="1"/>
</dbReference>
<evidence type="ECO:0000313" key="7">
    <source>
        <dbReference type="Proteomes" id="UP000184428"/>
    </source>
</evidence>
<dbReference type="SUPFAM" id="SSF52540">
    <property type="entry name" value="P-loop containing nucleoside triphosphate hydrolases"/>
    <property type="match status" value="1"/>
</dbReference>
<feature type="repeat" description="WD" evidence="3">
    <location>
        <begin position="671"/>
        <end position="712"/>
    </location>
</feature>
<dbReference type="PRINTS" id="PR00320">
    <property type="entry name" value="GPROTEINBRPT"/>
</dbReference>
<proteinExistence type="predicted"/>
<dbReference type="PANTHER" id="PTHR19879:SF9">
    <property type="entry name" value="TRANSCRIPTION INITIATION FACTOR TFIID SUBUNIT 5"/>
    <property type="match status" value="1"/>
</dbReference>
<dbReference type="InterPro" id="IPR027417">
    <property type="entry name" value="P-loop_NTPase"/>
</dbReference>
<dbReference type="Gene3D" id="2.130.10.10">
    <property type="entry name" value="YVTN repeat-like/Quinoprotein amine dehydrogenase"/>
    <property type="match status" value="4"/>
</dbReference>
<dbReference type="PROSITE" id="PS50294">
    <property type="entry name" value="WD_REPEATS_REGION"/>
    <property type="match status" value="7"/>
</dbReference>
<keyword evidence="4" id="KW-0812">Transmembrane</keyword>
<dbReference type="SUPFAM" id="SSF50978">
    <property type="entry name" value="WD40 repeat-like"/>
    <property type="match status" value="1"/>
</dbReference>
<organism evidence="6 7">
    <name type="scientific">Geodermatophilus obscurus</name>
    <dbReference type="NCBI Taxonomy" id="1861"/>
    <lineage>
        <taxon>Bacteria</taxon>
        <taxon>Bacillati</taxon>
        <taxon>Actinomycetota</taxon>
        <taxon>Actinomycetes</taxon>
        <taxon>Geodermatophilales</taxon>
        <taxon>Geodermatophilaceae</taxon>
        <taxon>Geodermatophilus</taxon>
    </lineage>
</organism>
<feature type="repeat" description="WD" evidence="3">
    <location>
        <begin position="885"/>
        <end position="926"/>
    </location>
</feature>
<feature type="repeat" description="WD" evidence="3">
    <location>
        <begin position="714"/>
        <end position="755"/>
    </location>
</feature>
<dbReference type="InterPro" id="IPR001680">
    <property type="entry name" value="WD40_rpt"/>
</dbReference>
<feature type="repeat" description="WD" evidence="3">
    <location>
        <begin position="757"/>
        <end position="798"/>
    </location>
</feature>
<dbReference type="RefSeq" id="WP_141243168.1">
    <property type="nucleotide sequence ID" value="NZ_FRDM01000049.1"/>
</dbReference>
<evidence type="ECO:0000256" key="2">
    <source>
        <dbReference type="ARBA" id="ARBA00022737"/>
    </source>
</evidence>
<dbReference type="Proteomes" id="UP000184428">
    <property type="component" value="Unassembled WGS sequence"/>
</dbReference>
<keyword evidence="4" id="KW-0472">Membrane</keyword>
<feature type="repeat" description="WD" evidence="3">
    <location>
        <begin position="586"/>
        <end position="618"/>
    </location>
</feature>
<evidence type="ECO:0000256" key="1">
    <source>
        <dbReference type="ARBA" id="ARBA00022574"/>
    </source>
</evidence>
<keyword evidence="4" id="KW-1133">Transmembrane helix</keyword>
<dbReference type="InterPro" id="IPR036322">
    <property type="entry name" value="WD40_repeat_dom_sf"/>
</dbReference>
<dbReference type="SMART" id="SM00320">
    <property type="entry name" value="WD40"/>
    <property type="match status" value="9"/>
</dbReference>
<feature type="repeat" description="WD" evidence="3">
    <location>
        <begin position="629"/>
        <end position="669"/>
    </location>
</feature>
<dbReference type="InterPro" id="IPR049052">
    <property type="entry name" value="nSTAND1"/>
</dbReference>
<keyword evidence="1 3" id="KW-0853">WD repeat</keyword>
<dbReference type="EMBL" id="FRDM01000049">
    <property type="protein sequence ID" value="SHN88632.1"/>
    <property type="molecule type" value="Genomic_DNA"/>
</dbReference>
<dbReference type="Pfam" id="PF00400">
    <property type="entry name" value="WD40"/>
    <property type="match status" value="9"/>
</dbReference>
<feature type="domain" description="Novel STAND NTPase 1" evidence="5">
    <location>
        <begin position="21"/>
        <end position="443"/>
    </location>
</feature>
<evidence type="ECO:0000259" key="5">
    <source>
        <dbReference type="Pfam" id="PF20703"/>
    </source>
</evidence>
<dbReference type="Pfam" id="PF20703">
    <property type="entry name" value="nSTAND1"/>
    <property type="match status" value="1"/>
</dbReference>
<dbReference type="OrthoDB" id="134501at2"/>
<accession>A0A1M7V0B4</accession>
<gene>
    <name evidence="6" type="ORF">SAMN05660350_04618</name>
</gene>
<evidence type="ECO:0000313" key="6">
    <source>
        <dbReference type="EMBL" id="SHN88632.1"/>
    </source>
</evidence>
<dbReference type="PROSITE" id="PS00678">
    <property type="entry name" value="WD_REPEATS_1"/>
    <property type="match status" value="6"/>
</dbReference>
<reference evidence="6 7" key="1">
    <citation type="submission" date="2016-12" db="EMBL/GenBank/DDBJ databases">
        <authorList>
            <person name="Song W.-J."/>
            <person name="Kurnit D.M."/>
        </authorList>
    </citation>
    <scope>NUCLEOTIDE SEQUENCE [LARGE SCALE GENOMIC DNA]</scope>
    <source>
        <strain evidence="6 7">DSM 43162</strain>
    </source>
</reference>
<dbReference type="AlphaFoldDB" id="A0A1M7V0B4"/>
<dbReference type="InterPro" id="IPR020472">
    <property type="entry name" value="WD40_PAC1"/>
</dbReference>
<dbReference type="InterPro" id="IPR011047">
    <property type="entry name" value="Quinoprotein_ADH-like_sf"/>
</dbReference>
<feature type="repeat" description="WD" evidence="3">
    <location>
        <begin position="842"/>
        <end position="883"/>
    </location>
</feature>
<keyword evidence="2" id="KW-0677">Repeat</keyword>
<dbReference type="InterPro" id="IPR015943">
    <property type="entry name" value="WD40/YVTN_repeat-like_dom_sf"/>
</dbReference>
<dbReference type="Gene3D" id="3.40.50.300">
    <property type="entry name" value="P-loop containing nucleotide triphosphate hydrolases"/>
    <property type="match status" value="1"/>
</dbReference>